<keyword evidence="2 3" id="KW-0808">Transferase</keyword>
<evidence type="ECO:0000313" key="4">
    <source>
        <dbReference type="Proteomes" id="UP000002865"/>
    </source>
</evidence>
<dbReference type="PANTHER" id="PTHR34136">
    <property type="match status" value="1"/>
</dbReference>
<dbReference type="PANTHER" id="PTHR34136:SF1">
    <property type="entry name" value="UDP-N-ACETYL-D-MANNOSAMINURONIC ACID TRANSFERASE"/>
    <property type="match status" value="1"/>
</dbReference>
<dbReference type="CDD" id="cd06533">
    <property type="entry name" value="Glyco_transf_WecG_TagA"/>
    <property type="match status" value="1"/>
</dbReference>
<dbReference type="GO" id="GO:0016758">
    <property type="term" value="F:hexosyltransferase activity"/>
    <property type="evidence" value="ECO:0007669"/>
    <property type="project" value="TreeGrafter"/>
</dbReference>
<dbReference type="EMBL" id="CP003122">
    <property type="protein sequence ID" value="AFJ26949.1"/>
    <property type="molecule type" value="Genomic_DNA"/>
</dbReference>
<sequence length="269" mass="30815">MCLGKKERSRGSLLRPFHVRRKMKKARINILGIDIDPLTMQETVNSVERYVLEKKALHLMGVNADKINQCHDDEEIRKIVNESGIINADGASVVLASKFLGSPIPERVAGIDLMQELLHLANEKGYSVYLFGAKEEVLTDMLAVFKKDYPNLQVVGRRNGYFSAEEEEIIQEDIRKKDPDFVFVGITSPKKEYLIQKFMDNGVNSVFMGVGGSFDVLSGHIKRAPMWMQKANLEWLFRVANEPKRLFKRYFVGNVSFIYKVVKEKKRVK</sequence>
<dbReference type="AlphaFoldDB" id="I1ZPH5"/>
<proteinExistence type="predicted"/>
<reference evidence="3 4" key="1">
    <citation type="journal article" date="2012" name="PLoS ONE">
        <title>Complete Genome and Transcriptomes of Streptococcus parasanguinis FW213: Phylogenic Relations and Potential Virulence Mechanisms.</title>
        <authorList>
            <person name="Geng J."/>
            <person name="Chiu C.H."/>
            <person name="Tang P."/>
            <person name="Chen Y."/>
            <person name="Shieh H.R."/>
            <person name="Hu S."/>
            <person name="Chen Y.Y."/>
        </authorList>
    </citation>
    <scope>NUCLEOTIDE SEQUENCE [LARGE SCALE GENOMIC DNA]</scope>
    <source>
        <strain evidence="3 4">FW213</strain>
    </source>
</reference>
<dbReference type="PaxDb" id="1114965-Spaf_2011"/>
<gene>
    <name evidence="3" type="primary">cpsFF</name>
    <name evidence="3" type="ORF">Spaf_2011</name>
</gene>
<dbReference type="eggNOG" id="COG1922">
    <property type="taxonomic scope" value="Bacteria"/>
</dbReference>
<evidence type="ECO:0000256" key="2">
    <source>
        <dbReference type="ARBA" id="ARBA00022679"/>
    </source>
</evidence>
<name>I1ZPH5_STRPA</name>
<dbReference type="PATRIC" id="fig|1114965.3.peg.1922"/>
<dbReference type="NCBIfam" id="TIGR00696">
    <property type="entry name" value="wecG_tagA_cpsF"/>
    <property type="match status" value="1"/>
</dbReference>
<protein>
    <submittedName>
        <fullName evidence="3">UDP-N-acetyl-D-mannosamine transferase wchO</fullName>
    </submittedName>
</protein>
<dbReference type="InterPro" id="IPR004629">
    <property type="entry name" value="WecG_TagA_CpsF"/>
</dbReference>
<evidence type="ECO:0000313" key="3">
    <source>
        <dbReference type="EMBL" id="AFJ26949.1"/>
    </source>
</evidence>
<organism evidence="3 4">
    <name type="scientific">Streptococcus parasanguinis FW213</name>
    <dbReference type="NCBI Taxonomy" id="1114965"/>
    <lineage>
        <taxon>Bacteria</taxon>
        <taxon>Bacillati</taxon>
        <taxon>Bacillota</taxon>
        <taxon>Bacilli</taxon>
        <taxon>Lactobacillales</taxon>
        <taxon>Streptococcaceae</taxon>
        <taxon>Streptococcus</taxon>
    </lineage>
</organism>
<accession>I1ZPH5</accession>
<dbReference type="HOGENOM" id="CLU_063203_0_1_9"/>
<dbReference type="KEGG" id="scf:Spaf_2011"/>
<dbReference type="Pfam" id="PF03808">
    <property type="entry name" value="Glyco_tran_WecG"/>
    <property type="match status" value="1"/>
</dbReference>
<dbReference type="STRING" id="1114965.Spaf_2011"/>
<dbReference type="Proteomes" id="UP000002865">
    <property type="component" value="Chromosome"/>
</dbReference>
<keyword evidence="1" id="KW-0328">Glycosyltransferase</keyword>
<evidence type="ECO:0000256" key="1">
    <source>
        <dbReference type="ARBA" id="ARBA00022676"/>
    </source>
</evidence>